<keyword evidence="7" id="KW-0539">Nucleus</keyword>
<evidence type="ECO:0000256" key="3">
    <source>
        <dbReference type="ARBA" id="ARBA00022723"/>
    </source>
</evidence>
<comment type="cofactor">
    <cofactor evidence="1">
        <name>Fe(2+)</name>
        <dbReference type="ChEBI" id="CHEBI:29033"/>
    </cofactor>
</comment>
<evidence type="ECO:0000256" key="7">
    <source>
        <dbReference type="ARBA" id="ARBA00023242"/>
    </source>
</evidence>
<keyword evidence="5" id="KW-0560">Oxidoreductase</keyword>
<dbReference type="Proteomes" id="UP001642464">
    <property type="component" value="Unassembled WGS sequence"/>
</dbReference>
<reference evidence="9 10" key="1">
    <citation type="submission" date="2024-02" db="EMBL/GenBank/DDBJ databases">
        <authorList>
            <person name="Chen Y."/>
            <person name="Shah S."/>
            <person name="Dougan E. K."/>
            <person name="Thang M."/>
            <person name="Chan C."/>
        </authorList>
    </citation>
    <scope>NUCLEOTIDE SEQUENCE [LARGE SCALE GENOMIC DNA]</scope>
</reference>
<evidence type="ECO:0000256" key="2">
    <source>
        <dbReference type="ARBA" id="ARBA00004123"/>
    </source>
</evidence>
<gene>
    <name evidence="9" type="ORF">SCF082_LOCUS22248</name>
</gene>
<evidence type="ECO:0000259" key="8">
    <source>
        <dbReference type="PROSITE" id="PS51184"/>
    </source>
</evidence>
<accession>A0ABP0LEK0</accession>
<evidence type="ECO:0000256" key="1">
    <source>
        <dbReference type="ARBA" id="ARBA00001954"/>
    </source>
</evidence>
<comment type="caution">
    <text evidence="9">The sequence shown here is derived from an EMBL/GenBank/DDBJ whole genome shotgun (WGS) entry which is preliminary data.</text>
</comment>
<dbReference type="SUPFAM" id="SSF51197">
    <property type="entry name" value="Clavaminate synthase-like"/>
    <property type="match status" value="1"/>
</dbReference>
<protein>
    <submittedName>
        <fullName evidence="9">Lysine-specific demethylase JMJ30 (AtJMJ30) (JmjC domain-containing protein 30) (Jumonji domain-containing protein 5) (AtJMJD5)</fullName>
    </submittedName>
</protein>
<dbReference type="Pfam" id="PF24472">
    <property type="entry name" value="ARM_KDM8_N"/>
    <property type="match status" value="1"/>
</dbReference>
<sequence>MTGPGKPTLCLAAEIMRSLEEQQQEWAGTLAGAAEVKLALELAKKALGLALEEEPSEGIARKDAAEVLQKLHDTCWEHLHGQRLSECLSLWREVFALNCLLRSTGSTRSAGETAREALRLLDLGLILGGPETHVAETLFAQAEDLAKELARKRGLDEGGSQLLAEPAPFGKPSGLVVKRPVEEVKDLGMEDFLVIYFNKKRPVVLRQSCSFWPAIRRWCKEDFWCHGALGQRFVPVERDYWMEEGFEIMQLKDFIQHCKAEASERSTSQASAVERLSKGGYLAQHALLDQLPSLEADVQTPDFALCGSTGTVLRQVFFGPNGTVTPVHWDPYENIFCQVVGEKYLRLYPPSEAPKLYPRTSSDQEMQNNSQIEPADLLLGEREGGSAYAEKFPELQTAQYWDVVLQPGDVLYLPIGWWHFVKSLSISISLAFHFT</sequence>
<evidence type="ECO:0000256" key="4">
    <source>
        <dbReference type="ARBA" id="ARBA00022964"/>
    </source>
</evidence>
<dbReference type="SMART" id="SM00558">
    <property type="entry name" value="JmjC"/>
    <property type="match status" value="1"/>
</dbReference>
<dbReference type="PANTHER" id="PTHR12461:SF105">
    <property type="entry name" value="HYPOXIA-INDUCIBLE FACTOR 1-ALPHA INHIBITOR"/>
    <property type="match status" value="1"/>
</dbReference>
<dbReference type="Gene3D" id="2.60.120.650">
    <property type="entry name" value="Cupin"/>
    <property type="match status" value="1"/>
</dbReference>
<dbReference type="Pfam" id="PF13621">
    <property type="entry name" value="Cupin_8"/>
    <property type="match status" value="1"/>
</dbReference>
<name>A0ABP0LEK0_9DINO</name>
<keyword evidence="10" id="KW-1185">Reference proteome</keyword>
<keyword evidence="6" id="KW-0408">Iron</keyword>
<evidence type="ECO:0000256" key="5">
    <source>
        <dbReference type="ARBA" id="ARBA00023002"/>
    </source>
</evidence>
<dbReference type="PROSITE" id="PS51184">
    <property type="entry name" value="JMJC"/>
    <property type="match status" value="1"/>
</dbReference>
<keyword evidence="3" id="KW-0479">Metal-binding</keyword>
<dbReference type="InterPro" id="IPR056520">
    <property type="entry name" value="ARM_KDM8_N"/>
</dbReference>
<evidence type="ECO:0000313" key="10">
    <source>
        <dbReference type="Proteomes" id="UP001642464"/>
    </source>
</evidence>
<keyword evidence="4" id="KW-0223">Dioxygenase</keyword>
<dbReference type="EMBL" id="CAXAMM010015903">
    <property type="protein sequence ID" value="CAK9037591.1"/>
    <property type="molecule type" value="Genomic_DNA"/>
</dbReference>
<evidence type="ECO:0000256" key="6">
    <source>
        <dbReference type="ARBA" id="ARBA00023004"/>
    </source>
</evidence>
<dbReference type="InterPro" id="IPR003347">
    <property type="entry name" value="JmjC_dom"/>
</dbReference>
<evidence type="ECO:0000313" key="9">
    <source>
        <dbReference type="EMBL" id="CAK9037591.1"/>
    </source>
</evidence>
<feature type="domain" description="JmjC" evidence="8">
    <location>
        <begin position="280"/>
        <end position="435"/>
    </location>
</feature>
<dbReference type="PANTHER" id="PTHR12461">
    <property type="entry name" value="HYPOXIA-INDUCIBLE FACTOR 1 ALPHA INHIBITOR-RELATED"/>
    <property type="match status" value="1"/>
</dbReference>
<dbReference type="InterPro" id="IPR041667">
    <property type="entry name" value="Cupin_8"/>
</dbReference>
<proteinExistence type="predicted"/>
<organism evidence="9 10">
    <name type="scientific">Durusdinium trenchii</name>
    <dbReference type="NCBI Taxonomy" id="1381693"/>
    <lineage>
        <taxon>Eukaryota</taxon>
        <taxon>Sar</taxon>
        <taxon>Alveolata</taxon>
        <taxon>Dinophyceae</taxon>
        <taxon>Suessiales</taxon>
        <taxon>Symbiodiniaceae</taxon>
        <taxon>Durusdinium</taxon>
    </lineage>
</organism>
<comment type="subcellular location">
    <subcellularLocation>
        <location evidence="2">Nucleus</location>
    </subcellularLocation>
</comment>